<feature type="repeat" description="ANK" evidence="1">
    <location>
        <begin position="63"/>
        <end position="95"/>
    </location>
</feature>
<sequence>MRRSGKNDALKLGSCLTDIVKCENITVVKVLELTETKVGKTLLFWAIQKNVTKYILDEKRFLETETALHMAAGNDRVEAIRILLDKGIDRTGEDICGNTAKGTAMVNSADDALAYFLGKGIE</sequence>
<name>A0AAI8VCW4_9PEZI</name>
<dbReference type="SUPFAM" id="SSF48403">
    <property type="entry name" value="Ankyrin repeat"/>
    <property type="match status" value="1"/>
</dbReference>
<gene>
    <name evidence="2" type="ORF">KHLLAP_LOCUS2558</name>
</gene>
<dbReference type="AlphaFoldDB" id="A0AAI8VCW4"/>
<reference evidence="2" key="1">
    <citation type="submission" date="2023-10" db="EMBL/GenBank/DDBJ databases">
        <authorList>
            <person name="Hackl T."/>
        </authorList>
    </citation>
    <scope>NUCLEOTIDE SEQUENCE</scope>
</reference>
<protein>
    <submittedName>
        <fullName evidence="2">Uu.00g049430.m01.CDS01</fullName>
    </submittedName>
</protein>
<dbReference type="PROSITE" id="PS50088">
    <property type="entry name" value="ANK_REPEAT"/>
    <property type="match status" value="1"/>
</dbReference>
<dbReference type="EMBL" id="CAUWAG010000003">
    <property type="protein sequence ID" value="CAJ2502090.1"/>
    <property type="molecule type" value="Genomic_DNA"/>
</dbReference>
<keyword evidence="3" id="KW-1185">Reference proteome</keyword>
<dbReference type="Gene3D" id="1.25.40.20">
    <property type="entry name" value="Ankyrin repeat-containing domain"/>
    <property type="match status" value="1"/>
</dbReference>
<dbReference type="InterPro" id="IPR036770">
    <property type="entry name" value="Ankyrin_rpt-contain_sf"/>
</dbReference>
<evidence type="ECO:0000256" key="1">
    <source>
        <dbReference type="PROSITE-ProRule" id="PRU00023"/>
    </source>
</evidence>
<keyword evidence="1" id="KW-0040">ANK repeat</keyword>
<dbReference type="PROSITE" id="PS50297">
    <property type="entry name" value="ANK_REP_REGION"/>
    <property type="match status" value="1"/>
</dbReference>
<dbReference type="Pfam" id="PF12796">
    <property type="entry name" value="Ank_2"/>
    <property type="match status" value="1"/>
</dbReference>
<dbReference type="InterPro" id="IPR002110">
    <property type="entry name" value="Ankyrin_rpt"/>
</dbReference>
<dbReference type="Proteomes" id="UP001295740">
    <property type="component" value="Unassembled WGS sequence"/>
</dbReference>
<evidence type="ECO:0000313" key="3">
    <source>
        <dbReference type="Proteomes" id="UP001295740"/>
    </source>
</evidence>
<comment type="caution">
    <text evidence="2">The sequence shown here is derived from an EMBL/GenBank/DDBJ whole genome shotgun (WGS) entry which is preliminary data.</text>
</comment>
<organism evidence="2 3">
    <name type="scientific">Anthostomella pinea</name>
    <dbReference type="NCBI Taxonomy" id="933095"/>
    <lineage>
        <taxon>Eukaryota</taxon>
        <taxon>Fungi</taxon>
        <taxon>Dikarya</taxon>
        <taxon>Ascomycota</taxon>
        <taxon>Pezizomycotina</taxon>
        <taxon>Sordariomycetes</taxon>
        <taxon>Xylariomycetidae</taxon>
        <taxon>Xylariales</taxon>
        <taxon>Xylariaceae</taxon>
        <taxon>Anthostomella</taxon>
    </lineage>
</organism>
<evidence type="ECO:0000313" key="2">
    <source>
        <dbReference type="EMBL" id="CAJ2502090.1"/>
    </source>
</evidence>
<accession>A0AAI8VCW4</accession>
<proteinExistence type="predicted"/>